<protein>
    <recommendedName>
        <fullName evidence="3">Carboxylic ester hydrolase</fullName>
        <ecNumber evidence="3">3.1.1.-</ecNumber>
    </recommendedName>
</protein>
<dbReference type="EMBL" id="CAJVPD010000133">
    <property type="protein sequence ID" value="CAG8352003.1"/>
    <property type="molecule type" value="Genomic_DNA"/>
</dbReference>
<gene>
    <name evidence="5" type="ORF">PSALAMII_LOCUS3096</name>
</gene>
<dbReference type="Pfam" id="PF00135">
    <property type="entry name" value="COesterase"/>
    <property type="match status" value="1"/>
</dbReference>
<proteinExistence type="inferred from homology"/>
<evidence type="ECO:0000259" key="4">
    <source>
        <dbReference type="Pfam" id="PF00135"/>
    </source>
</evidence>
<evidence type="ECO:0000256" key="3">
    <source>
        <dbReference type="RuleBase" id="RU361235"/>
    </source>
</evidence>
<organism evidence="5 6">
    <name type="scientific">Penicillium salamii</name>
    <dbReference type="NCBI Taxonomy" id="1612424"/>
    <lineage>
        <taxon>Eukaryota</taxon>
        <taxon>Fungi</taxon>
        <taxon>Dikarya</taxon>
        <taxon>Ascomycota</taxon>
        <taxon>Pezizomycotina</taxon>
        <taxon>Eurotiomycetes</taxon>
        <taxon>Eurotiomycetidae</taxon>
        <taxon>Eurotiales</taxon>
        <taxon>Aspergillaceae</taxon>
        <taxon>Penicillium</taxon>
    </lineage>
</organism>
<dbReference type="InterPro" id="IPR029058">
    <property type="entry name" value="AB_hydrolase_fold"/>
</dbReference>
<comment type="similarity">
    <text evidence="1 3">Belongs to the type-B carboxylesterase/lipase family.</text>
</comment>
<feature type="domain" description="Carboxylesterase type B" evidence="4">
    <location>
        <begin position="22"/>
        <end position="224"/>
    </location>
</feature>
<accession>A0A9W4IR47</accession>
<dbReference type="PROSITE" id="PS00122">
    <property type="entry name" value="CARBOXYLESTERASE_B_1"/>
    <property type="match status" value="1"/>
</dbReference>
<evidence type="ECO:0000313" key="5">
    <source>
        <dbReference type="EMBL" id="CAG8352003.1"/>
    </source>
</evidence>
<dbReference type="Gene3D" id="3.40.50.1820">
    <property type="entry name" value="alpha/beta hydrolase"/>
    <property type="match status" value="1"/>
</dbReference>
<dbReference type="GO" id="GO:0016787">
    <property type="term" value="F:hydrolase activity"/>
    <property type="evidence" value="ECO:0007669"/>
    <property type="project" value="UniProtKB-KW"/>
</dbReference>
<dbReference type="InterPro" id="IPR002018">
    <property type="entry name" value="CarbesteraseB"/>
</dbReference>
<feature type="signal peptide" evidence="3">
    <location>
        <begin position="1"/>
        <end position="16"/>
    </location>
</feature>
<dbReference type="InterPro" id="IPR050309">
    <property type="entry name" value="Type-B_Carboxylest/Lipase"/>
</dbReference>
<evidence type="ECO:0000256" key="1">
    <source>
        <dbReference type="ARBA" id="ARBA00005964"/>
    </source>
</evidence>
<feature type="chain" id="PRO_5041013558" description="Carboxylic ester hydrolase" evidence="3">
    <location>
        <begin position="17"/>
        <end position="231"/>
    </location>
</feature>
<dbReference type="InterPro" id="IPR019826">
    <property type="entry name" value="Carboxylesterase_B_AS"/>
</dbReference>
<name>A0A9W4IR47_9EURO</name>
<dbReference type="AlphaFoldDB" id="A0A9W4IR47"/>
<reference evidence="5" key="1">
    <citation type="submission" date="2021-07" db="EMBL/GenBank/DDBJ databases">
        <authorList>
            <person name="Branca A.L. A."/>
        </authorList>
    </citation>
    <scope>NUCLEOTIDE SEQUENCE</scope>
</reference>
<dbReference type="PANTHER" id="PTHR11559">
    <property type="entry name" value="CARBOXYLESTERASE"/>
    <property type="match status" value="1"/>
</dbReference>
<sequence>MLGIVTGLLLGAAVYAAPTTRSPTVTVQNGTYTGAHVSTYDQDLFLGIPYAQQPVGNLRFRVPQSLNASWDDARDAKEYSDICVGYGTDSIWYPRSEACLTLNVVRGSSASSDSKLPVGVWIHGGGFYQGSGADQRYNMSEIVSNSYKIDKPFIAVTINYRLSAWGFLSSSQLYGSGNTNLGLRDQRLALQWIRENIAAFGGDPDKVTIWGESAGAMSVGYHLTAYIWWTR</sequence>
<dbReference type="Proteomes" id="UP001152592">
    <property type="component" value="Unassembled WGS sequence"/>
</dbReference>
<dbReference type="SUPFAM" id="SSF53474">
    <property type="entry name" value="alpha/beta-Hydrolases"/>
    <property type="match status" value="1"/>
</dbReference>
<evidence type="ECO:0000256" key="2">
    <source>
        <dbReference type="ARBA" id="ARBA00022801"/>
    </source>
</evidence>
<dbReference type="EC" id="3.1.1.-" evidence="3"/>
<keyword evidence="2 3" id="KW-0378">Hydrolase</keyword>
<dbReference type="OrthoDB" id="3364529at2759"/>
<dbReference type="GO" id="GO:0072330">
    <property type="term" value="P:monocarboxylic acid biosynthetic process"/>
    <property type="evidence" value="ECO:0007669"/>
    <property type="project" value="UniProtKB-ARBA"/>
</dbReference>
<dbReference type="GO" id="GO:0017000">
    <property type="term" value="P:antibiotic biosynthetic process"/>
    <property type="evidence" value="ECO:0007669"/>
    <property type="project" value="UniProtKB-ARBA"/>
</dbReference>
<evidence type="ECO:0000313" key="6">
    <source>
        <dbReference type="Proteomes" id="UP001152592"/>
    </source>
</evidence>
<comment type="caution">
    <text evidence="5">The sequence shown here is derived from an EMBL/GenBank/DDBJ whole genome shotgun (WGS) entry which is preliminary data.</text>
</comment>
<keyword evidence="3" id="KW-0732">Signal</keyword>